<dbReference type="OMA" id="MHESERF"/>
<dbReference type="HOGENOM" id="CLU_351657_0_0_1"/>
<evidence type="ECO:0000313" key="1">
    <source>
        <dbReference type="EMBL" id="CAH02306.1"/>
    </source>
</evidence>
<dbReference type="AlphaFoldDB" id="F2Z622"/>
<keyword evidence="2" id="KW-1185">Reference proteome</keyword>
<evidence type="ECO:0000313" key="2">
    <source>
        <dbReference type="Proteomes" id="UP000000598"/>
    </source>
</evidence>
<dbReference type="eggNOG" id="ENOG502QVG0">
    <property type="taxonomic scope" value="Eukaryota"/>
</dbReference>
<dbReference type="PaxDb" id="284590-F2Z622"/>
<dbReference type="Proteomes" id="UP000000598">
    <property type="component" value="Chromosome B"/>
</dbReference>
<dbReference type="EMBL" id="CR382122">
    <property type="protein sequence ID" value="CAH02306.1"/>
    <property type="molecule type" value="Genomic_DNA"/>
</dbReference>
<name>F2Z622_KLULA</name>
<dbReference type="KEGG" id="kla:KLLA0_B08657g"/>
<accession>F2Z622</accession>
<protein>
    <submittedName>
        <fullName evidence="1">KLLA0B08657p</fullName>
    </submittedName>
</protein>
<gene>
    <name evidence="1" type="ORF">KLLA0_B08657g</name>
</gene>
<dbReference type="FunCoup" id="F2Z622">
    <property type="interactions" value="62"/>
</dbReference>
<reference evidence="1 2" key="1">
    <citation type="journal article" date="2004" name="Nature">
        <title>Genome evolution in yeasts.</title>
        <authorList>
            <consortium name="Genolevures"/>
            <person name="Dujon B."/>
            <person name="Sherman D."/>
            <person name="Fischer G."/>
            <person name="Durrens P."/>
            <person name="Casaregola S."/>
            <person name="Lafontaine I."/>
            <person name="de Montigny J."/>
            <person name="Marck C."/>
            <person name="Neuveglise C."/>
            <person name="Talla E."/>
            <person name="Goffard N."/>
            <person name="Frangeul L."/>
            <person name="Aigle M."/>
            <person name="Anthouard V."/>
            <person name="Babour A."/>
            <person name="Barbe V."/>
            <person name="Barnay S."/>
            <person name="Blanchin S."/>
            <person name="Beckerich J.M."/>
            <person name="Beyne E."/>
            <person name="Bleykasten C."/>
            <person name="Boisrame A."/>
            <person name="Boyer J."/>
            <person name="Cattolico L."/>
            <person name="Confanioleri F."/>
            <person name="de Daruvar A."/>
            <person name="Despons L."/>
            <person name="Fabre E."/>
            <person name="Fairhead C."/>
            <person name="Ferry-Dumazet H."/>
            <person name="Groppi A."/>
            <person name="Hantraye F."/>
            <person name="Hennequin C."/>
            <person name="Jauniaux N."/>
            <person name="Joyet P."/>
            <person name="Kachouri R."/>
            <person name="Kerrest A."/>
            <person name="Koszul R."/>
            <person name="Lemaire M."/>
            <person name="Lesur I."/>
            <person name="Ma L."/>
            <person name="Muller H."/>
            <person name="Nicaud J.M."/>
            <person name="Nikolski M."/>
            <person name="Oztas S."/>
            <person name="Ozier-Kalogeropoulos O."/>
            <person name="Pellenz S."/>
            <person name="Potier S."/>
            <person name="Richard G.F."/>
            <person name="Straub M.L."/>
            <person name="Suleau A."/>
            <person name="Swennene D."/>
            <person name="Tekaia F."/>
            <person name="Wesolowski-Louvel M."/>
            <person name="Westhof E."/>
            <person name="Wirth B."/>
            <person name="Zeniou-Meyer M."/>
            <person name="Zivanovic I."/>
            <person name="Bolotin-Fukuhara M."/>
            <person name="Thierry A."/>
            <person name="Bouchier C."/>
            <person name="Caudron B."/>
            <person name="Scarpelli C."/>
            <person name="Gaillardin C."/>
            <person name="Weissenbach J."/>
            <person name="Wincker P."/>
            <person name="Souciet J.L."/>
        </authorList>
    </citation>
    <scope>NUCLEOTIDE SEQUENCE [LARGE SCALE GENOMIC DNA]</scope>
    <source>
        <strain evidence="2">ATCC 8585 / CBS 2359 / DSM 70799 / NBRC 1267 / NRRL Y-1140 / WM37</strain>
    </source>
</reference>
<organism evidence="1 2">
    <name type="scientific">Kluyveromyces lactis (strain ATCC 8585 / CBS 2359 / DSM 70799 / NBRC 1267 / NRRL Y-1140 / WM37)</name>
    <name type="common">Yeast</name>
    <name type="synonym">Candida sphaerica</name>
    <dbReference type="NCBI Taxonomy" id="284590"/>
    <lineage>
        <taxon>Eukaryota</taxon>
        <taxon>Fungi</taxon>
        <taxon>Dikarya</taxon>
        <taxon>Ascomycota</taxon>
        <taxon>Saccharomycotina</taxon>
        <taxon>Saccharomycetes</taxon>
        <taxon>Saccharomycetales</taxon>
        <taxon>Saccharomycetaceae</taxon>
        <taxon>Kluyveromyces</taxon>
    </lineage>
</organism>
<proteinExistence type="predicted"/>
<dbReference type="STRING" id="284590.F2Z622"/>
<dbReference type="InParanoid" id="F2Z622"/>
<sequence>MSLLKVSAMNARLPSNVTVIRRGLNVCLRHIGRARYYSTTIREINGNDESNNNKELRNREVAGWIQQSLLEHPPVQRTTITTRKTHTANSSLEKREQSTKTISTEEWERLWEVRFRIGELKCVTEVIRMKKDEYAFFTPSQLLVLLTTLTKLRRYYDIDRVYQAYQKEWNRVERLIEDKHDLLNFLKIMITTHSHTHNYEAAELFFRKYIKQPKLDPAYINMGLKALLENKDFITARQFFEYMLNNQEVFPVTHGTLRTLLTYINHADDLLALKAVFESWLQKGPSLPNKDNITLVHKQFLKFDEENSNKYWNLLLSHPRLQTTHYKASDRYTVLQSIYQFKNGEFSMNEIEILIPQINRKERSFLYLQLLNQFVEQNNYDMLQQTITLIKNDPEVDLRQFHHSCILKYYVKKGLLMDFMDHIKLIQESESNNLILDPYLFFQIWECAFQAYPILRTELELEMKSLFDNRWYKRTYPWLSRSMELQSYEKTSDVTGDDTFSRRNEQRVDTKLLKRVEKILENGRYRRARTIIMDQARLGIRPNFQFFYTLKKFCVNKGHLPMCNILDTTLKSSYRTIPLKVKILNLRANLYKLAYQLRKAQQPNEIMRSQSLKMIERFVKEHQRELNFQNYIQLAMLASRYKGRYLCDKLFAKSIVTRDPTDSRATYIIYRSLLAFFVRLKEPKKFLSTLKKLNNESHVIVTKYLLSTVKYNIAYFDKFNCEDTNAMIVEYEKLRKRYAFTKLEGLDAIKELMTYLRKWLDHEVYKHQTSTYQKQLELEKQYRKAPKEVVK</sequence>